<gene>
    <name evidence="10" type="ORF">P153DRAFT_300352</name>
</gene>
<dbReference type="PROSITE" id="PS50011">
    <property type="entry name" value="PROTEIN_KINASE_DOM"/>
    <property type="match status" value="1"/>
</dbReference>
<evidence type="ECO:0000256" key="4">
    <source>
        <dbReference type="ARBA" id="ARBA00022741"/>
    </source>
</evidence>
<dbReference type="PANTHER" id="PTHR43671">
    <property type="entry name" value="SERINE/THREONINE-PROTEIN KINASE NEK"/>
    <property type="match status" value="1"/>
</dbReference>
<evidence type="ECO:0000313" key="10">
    <source>
        <dbReference type="EMBL" id="KAF2125526.1"/>
    </source>
</evidence>
<evidence type="ECO:0000256" key="5">
    <source>
        <dbReference type="ARBA" id="ARBA00022777"/>
    </source>
</evidence>
<evidence type="ECO:0000256" key="1">
    <source>
        <dbReference type="ARBA" id="ARBA00012513"/>
    </source>
</evidence>
<dbReference type="InterPro" id="IPR011009">
    <property type="entry name" value="Kinase-like_dom_sf"/>
</dbReference>
<dbReference type="InterPro" id="IPR050660">
    <property type="entry name" value="NEK_Ser/Thr_kinase"/>
</dbReference>
<reference evidence="10" key="1">
    <citation type="journal article" date="2020" name="Stud. Mycol.">
        <title>101 Dothideomycetes genomes: a test case for predicting lifestyles and emergence of pathogens.</title>
        <authorList>
            <person name="Haridas S."/>
            <person name="Albert R."/>
            <person name="Binder M."/>
            <person name="Bloem J."/>
            <person name="Labutti K."/>
            <person name="Salamov A."/>
            <person name="Andreopoulos B."/>
            <person name="Baker S."/>
            <person name="Barry K."/>
            <person name="Bills G."/>
            <person name="Bluhm B."/>
            <person name="Cannon C."/>
            <person name="Castanera R."/>
            <person name="Culley D."/>
            <person name="Daum C."/>
            <person name="Ezra D."/>
            <person name="Gonzalez J."/>
            <person name="Henrissat B."/>
            <person name="Kuo A."/>
            <person name="Liang C."/>
            <person name="Lipzen A."/>
            <person name="Lutzoni F."/>
            <person name="Magnuson J."/>
            <person name="Mondo S."/>
            <person name="Nolan M."/>
            <person name="Ohm R."/>
            <person name="Pangilinan J."/>
            <person name="Park H.-J."/>
            <person name="Ramirez L."/>
            <person name="Alfaro M."/>
            <person name="Sun H."/>
            <person name="Tritt A."/>
            <person name="Yoshinaga Y."/>
            <person name="Zwiers L.-H."/>
            <person name="Turgeon B."/>
            <person name="Goodwin S."/>
            <person name="Spatafora J."/>
            <person name="Crous P."/>
            <person name="Grigoriev I."/>
        </authorList>
    </citation>
    <scope>NUCLEOTIDE SEQUENCE</scope>
    <source>
        <strain evidence="10">CBS 119687</strain>
    </source>
</reference>
<dbReference type="PANTHER" id="PTHR43671:SF98">
    <property type="entry name" value="SERINE_THREONINE-PROTEIN KINASE NEK11"/>
    <property type="match status" value="1"/>
</dbReference>
<name>A0A6A6A1W6_9PLEO</name>
<evidence type="ECO:0000256" key="8">
    <source>
        <dbReference type="ARBA" id="ARBA00048679"/>
    </source>
</evidence>
<dbReference type="AlphaFoldDB" id="A0A6A6A1W6"/>
<dbReference type="GO" id="GO:0005634">
    <property type="term" value="C:nucleus"/>
    <property type="evidence" value="ECO:0007669"/>
    <property type="project" value="TreeGrafter"/>
</dbReference>
<dbReference type="EMBL" id="ML977516">
    <property type="protein sequence ID" value="KAF2125526.1"/>
    <property type="molecule type" value="Genomic_DNA"/>
</dbReference>
<sequence>MSPREQFKPVRKTPLGRDGGMNAGILIVRSRVTNALCVEKRIPPSVITSGFALREVRALQQCNHAHIIGLSGFDLSHSATGYGSIFMPYCDLGSVSALLSRLARRGATLPDSGFVWKALWDVSLALAYLQTGRDGMSVGRAAMGGSSVSRKEGWNRIFHRDIKPANLFLTWQDGLGANSSPYPSVVLGDFGCAVSERDMREAQSTIPFACDMAFVPPEAPRWSEMGDVYMLGLVGWCLAEGVGVPDARECEALARGVERKKGLERVVGMCLRLRPEERPRPEELPVRVWKAYEGWKAGRKDLGQALPEWAFKS</sequence>
<evidence type="ECO:0000256" key="7">
    <source>
        <dbReference type="ARBA" id="ARBA00047899"/>
    </source>
</evidence>
<dbReference type="GO" id="GO:0005524">
    <property type="term" value="F:ATP binding"/>
    <property type="evidence" value="ECO:0007669"/>
    <property type="project" value="UniProtKB-KW"/>
</dbReference>
<keyword evidence="6" id="KW-0067">ATP-binding</keyword>
<comment type="catalytic activity">
    <reaction evidence="7">
        <text>L-threonyl-[protein] + ATP = O-phospho-L-threonyl-[protein] + ADP + H(+)</text>
        <dbReference type="Rhea" id="RHEA:46608"/>
        <dbReference type="Rhea" id="RHEA-COMP:11060"/>
        <dbReference type="Rhea" id="RHEA-COMP:11605"/>
        <dbReference type="ChEBI" id="CHEBI:15378"/>
        <dbReference type="ChEBI" id="CHEBI:30013"/>
        <dbReference type="ChEBI" id="CHEBI:30616"/>
        <dbReference type="ChEBI" id="CHEBI:61977"/>
        <dbReference type="ChEBI" id="CHEBI:456216"/>
        <dbReference type="EC" id="2.7.11.1"/>
    </reaction>
</comment>
<dbReference type="Gene3D" id="1.10.510.10">
    <property type="entry name" value="Transferase(Phosphotransferase) domain 1"/>
    <property type="match status" value="1"/>
</dbReference>
<proteinExistence type="predicted"/>
<dbReference type="Proteomes" id="UP000799771">
    <property type="component" value="Unassembled WGS sequence"/>
</dbReference>
<comment type="catalytic activity">
    <reaction evidence="8">
        <text>L-seryl-[protein] + ATP = O-phospho-L-seryl-[protein] + ADP + H(+)</text>
        <dbReference type="Rhea" id="RHEA:17989"/>
        <dbReference type="Rhea" id="RHEA-COMP:9863"/>
        <dbReference type="Rhea" id="RHEA-COMP:11604"/>
        <dbReference type="ChEBI" id="CHEBI:15378"/>
        <dbReference type="ChEBI" id="CHEBI:29999"/>
        <dbReference type="ChEBI" id="CHEBI:30616"/>
        <dbReference type="ChEBI" id="CHEBI:83421"/>
        <dbReference type="ChEBI" id="CHEBI:456216"/>
        <dbReference type="EC" id="2.7.11.1"/>
    </reaction>
</comment>
<dbReference type="InterPro" id="IPR008271">
    <property type="entry name" value="Ser/Thr_kinase_AS"/>
</dbReference>
<evidence type="ECO:0000256" key="6">
    <source>
        <dbReference type="ARBA" id="ARBA00022840"/>
    </source>
</evidence>
<keyword evidence="11" id="KW-1185">Reference proteome</keyword>
<dbReference type="OrthoDB" id="310217at2759"/>
<evidence type="ECO:0000259" key="9">
    <source>
        <dbReference type="PROSITE" id="PS50011"/>
    </source>
</evidence>
<evidence type="ECO:0000256" key="2">
    <source>
        <dbReference type="ARBA" id="ARBA00022527"/>
    </source>
</evidence>
<evidence type="ECO:0000256" key="3">
    <source>
        <dbReference type="ARBA" id="ARBA00022679"/>
    </source>
</evidence>
<dbReference type="GeneID" id="54404757"/>
<keyword evidence="5 10" id="KW-0418">Kinase</keyword>
<accession>A0A6A6A1W6</accession>
<organism evidence="10 11">
    <name type="scientific">Dothidotthia symphoricarpi CBS 119687</name>
    <dbReference type="NCBI Taxonomy" id="1392245"/>
    <lineage>
        <taxon>Eukaryota</taxon>
        <taxon>Fungi</taxon>
        <taxon>Dikarya</taxon>
        <taxon>Ascomycota</taxon>
        <taxon>Pezizomycotina</taxon>
        <taxon>Dothideomycetes</taxon>
        <taxon>Pleosporomycetidae</taxon>
        <taxon>Pleosporales</taxon>
        <taxon>Dothidotthiaceae</taxon>
        <taxon>Dothidotthia</taxon>
    </lineage>
</organism>
<dbReference type="SMART" id="SM00220">
    <property type="entry name" value="S_TKc"/>
    <property type="match status" value="1"/>
</dbReference>
<dbReference type="SUPFAM" id="SSF56112">
    <property type="entry name" value="Protein kinase-like (PK-like)"/>
    <property type="match status" value="1"/>
</dbReference>
<keyword evidence="3" id="KW-0808">Transferase</keyword>
<feature type="domain" description="Protein kinase" evidence="9">
    <location>
        <begin position="7"/>
        <end position="290"/>
    </location>
</feature>
<dbReference type="GO" id="GO:0004674">
    <property type="term" value="F:protein serine/threonine kinase activity"/>
    <property type="evidence" value="ECO:0007669"/>
    <property type="project" value="UniProtKB-KW"/>
</dbReference>
<dbReference type="PROSITE" id="PS00108">
    <property type="entry name" value="PROTEIN_KINASE_ST"/>
    <property type="match status" value="1"/>
</dbReference>
<dbReference type="RefSeq" id="XP_033519918.1">
    <property type="nucleotide sequence ID" value="XM_033664325.1"/>
</dbReference>
<keyword evidence="2" id="KW-0723">Serine/threonine-protein kinase</keyword>
<dbReference type="EC" id="2.7.11.1" evidence="1"/>
<protein>
    <recommendedName>
        <fullName evidence="1">non-specific serine/threonine protein kinase</fullName>
        <ecNumber evidence="1">2.7.11.1</ecNumber>
    </recommendedName>
</protein>
<dbReference type="InterPro" id="IPR000719">
    <property type="entry name" value="Prot_kinase_dom"/>
</dbReference>
<dbReference type="CDD" id="cd00180">
    <property type="entry name" value="PKc"/>
    <property type="match status" value="1"/>
</dbReference>
<keyword evidence="4" id="KW-0547">Nucleotide-binding</keyword>
<evidence type="ECO:0000313" key="11">
    <source>
        <dbReference type="Proteomes" id="UP000799771"/>
    </source>
</evidence>